<protein>
    <submittedName>
        <fullName evidence="1">Uncharacterized protein</fullName>
    </submittedName>
</protein>
<dbReference type="InterPro" id="IPR036244">
    <property type="entry name" value="TipA-like_antibiotic-bd"/>
</dbReference>
<evidence type="ECO:0000313" key="2">
    <source>
        <dbReference type="Proteomes" id="UP000565715"/>
    </source>
</evidence>
<accession>A0A846XLI6</accession>
<name>A0A846XLI6_9NOCA</name>
<keyword evidence="2" id="KW-1185">Reference proteome</keyword>
<dbReference type="Proteomes" id="UP000565715">
    <property type="component" value="Unassembled WGS sequence"/>
</dbReference>
<organism evidence="1 2">
    <name type="scientific">Nocardia speluncae</name>
    <dbReference type="NCBI Taxonomy" id="419477"/>
    <lineage>
        <taxon>Bacteria</taxon>
        <taxon>Bacillati</taxon>
        <taxon>Actinomycetota</taxon>
        <taxon>Actinomycetes</taxon>
        <taxon>Mycobacteriales</taxon>
        <taxon>Nocardiaceae</taxon>
        <taxon>Nocardia</taxon>
    </lineage>
</organism>
<dbReference type="EMBL" id="JAAXOO010000006">
    <property type="protein sequence ID" value="NKY36195.1"/>
    <property type="molecule type" value="Genomic_DNA"/>
</dbReference>
<dbReference type="SUPFAM" id="SSF89082">
    <property type="entry name" value="Antibiotic binding domain of TipA-like multidrug resistance regulators"/>
    <property type="match status" value="1"/>
</dbReference>
<gene>
    <name evidence="1" type="ORF">HGA13_24450</name>
</gene>
<evidence type="ECO:0000313" key="1">
    <source>
        <dbReference type="EMBL" id="NKY36195.1"/>
    </source>
</evidence>
<dbReference type="AlphaFoldDB" id="A0A846XLI6"/>
<reference evidence="1 2" key="1">
    <citation type="submission" date="2020-04" db="EMBL/GenBank/DDBJ databases">
        <title>MicrobeNet Type strains.</title>
        <authorList>
            <person name="Nicholson A.C."/>
        </authorList>
    </citation>
    <scope>NUCLEOTIDE SEQUENCE [LARGE SCALE GENOMIC DNA]</scope>
    <source>
        <strain evidence="1 2">DSM 45078</strain>
    </source>
</reference>
<sequence>MYFADECSGVHYDRHGKRTAELVRDAMKYYADTDLE</sequence>
<comment type="caution">
    <text evidence="1">The sequence shown here is derived from an EMBL/GenBank/DDBJ whole genome shotgun (WGS) entry which is preliminary data.</text>
</comment>
<proteinExistence type="predicted"/>
<dbReference type="Gene3D" id="1.10.490.50">
    <property type="entry name" value="Antibiotic binding domain of TipA-like multidrug resistance regulators"/>
    <property type="match status" value="1"/>
</dbReference>